<keyword evidence="5" id="KW-0777">Teichoic acid biosynthesis</keyword>
<dbReference type="InterPro" id="IPR007554">
    <property type="entry name" value="Glycerophosphate_synth"/>
</dbReference>
<keyword evidence="8" id="KW-1185">Reference proteome</keyword>
<comment type="similarity">
    <text evidence="2">Belongs to the CDP-glycerol glycerophosphotransferase family.</text>
</comment>
<dbReference type="Proteomes" id="UP000288024">
    <property type="component" value="Unassembled WGS sequence"/>
</dbReference>
<evidence type="ECO:0000256" key="5">
    <source>
        <dbReference type="ARBA" id="ARBA00022944"/>
    </source>
</evidence>
<keyword evidence="3" id="KW-1003">Cell membrane</keyword>
<gene>
    <name evidence="7" type="ORF">EM808_10935</name>
</gene>
<sequence length="390" mass="45208">MIRELAISFYLMLFSLLFRISSLFQQQKKIVFCVSFPENTLDINEKLIKTAANSRSIFLATTAQTKKLLEEKQIGEVLDFTPRKPLHFLTGIRHLATAKVVVLDNYFGFLSSIRFKPNVKVLQIWHAAGAIKTFGLKDSSIQSRTSKANQRFKAVYSQFQYVITGSHEMDTIFHEAFSIQEQQIIHTGIPRTDIFLDEARKNETIKKIYKEYPQFENKRIVLYAPTFRGGNNGMTNAQLDLPLLKTKLSDDTIMLIRLHPSIKEKVDIPEMDGTVYDVSQYPYINELLLITDLLITDYSSIPFEYSFMRRPMVFFPYDLESYAKDRGFWTNYENLVPGPVAYTTEELAVILEKDSYDLERVETFHKRWNEYSTGKASENVAALITKWLND</sequence>
<dbReference type="GO" id="GO:0005886">
    <property type="term" value="C:plasma membrane"/>
    <property type="evidence" value="ECO:0007669"/>
    <property type="project" value="UniProtKB-SubCell"/>
</dbReference>
<comment type="caution">
    <text evidence="7">The sequence shown here is derived from an EMBL/GenBank/DDBJ whole genome shotgun (WGS) entry which is preliminary data.</text>
</comment>
<dbReference type="InterPro" id="IPR051612">
    <property type="entry name" value="Teichoic_Acid_Biosynth"/>
</dbReference>
<dbReference type="Pfam" id="PF04464">
    <property type="entry name" value="Glyphos_transf"/>
    <property type="match status" value="1"/>
</dbReference>
<keyword evidence="4 7" id="KW-0808">Transferase</keyword>
<dbReference type="Gene3D" id="3.40.50.12580">
    <property type="match status" value="1"/>
</dbReference>
<dbReference type="Gene3D" id="3.40.50.11820">
    <property type="match status" value="1"/>
</dbReference>
<evidence type="ECO:0000313" key="8">
    <source>
        <dbReference type="Proteomes" id="UP000288024"/>
    </source>
</evidence>
<evidence type="ECO:0000313" key="7">
    <source>
        <dbReference type="EMBL" id="RVT63769.1"/>
    </source>
</evidence>
<reference evidence="7 8" key="1">
    <citation type="submission" date="2019-01" db="EMBL/GenBank/DDBJ databases">
        <title>Bacillus sp. M5HDSG1-1, whole genome shotgun sequence.</title>
        <authorList>
            <person name="Tuo L."/>
        </authorList>
    </citation>
    <scope>NUCLEOTIDE SEQUENCE [LARGE SCALE GENOMIC DNA]</scope>
    <source>
        <strain evidence="7 8">M5HDSG1-1</strain>
    </source>
</reference>
<name>A0A3S2UG65_9BACI</name>
<evidence type="ECO:0000256" key="2">
    <source>
        <dbReference type="ARBA" id="ARBA00010488"/>
    </source>
</evidence>
<keyword evidence="6" id="KW-0472">Membrane</keyword>
<evidence type="ECO:0000256" key="6">
    <source>
        <dbReference type="ARBA" id="ARBA00023136"/>
    </source>
</evidence>
<evidence type="ECO:0000256" key="1">
    <source>
        <dbReference type="ARBA" id="ARBA00004202"/>
    </source>
</evidence>
<dbReference type="PANTHER" id="PTHR37316">
    <property type="entry name" value="TEICHOIC ACID GLYCEROL-PHOSPHATE PRIMASE"/>
    <property type="match status" value="1"/>
</dbReference>
<dbReference type="RefSeq" id="WP_127738245.1">
    <property type="nucleotide sequence ID" value="NZ_RZTZ01000003.1"/>
</dbReference>
<comment type="subcellular location">
    <subcellularLocation>
        <location evidence="1">Cell membrane</location>
        <topology evidence="1">Peripheral membrane protein</topology>
    </subcellularLocation>
</comment>
<accession>A0A3S2UG65</accession>
<protein>
    <submittedName>
        <fullName evidence="7">CDP-glycerol glycerophosphotransferase family protein</fullName>
    </submittedName>
</protein>
<dbReference type="InterPro" id="IPR043148">
    <property type="entry name" value="TagF_C"/>
</dbReference>
<dbReference type="GO" id="GO:0019350">
    <property type="term" value="P:teichoic acid biosynthetic process"/>
    <property type="evidence" value="ECO:0007669"/>
    <property type="project" value="UniProtKB-KW"/>
</dbReference>
<dbReference type="AlphaFoldDB" id="A0A3S2UG65"/>
<dbReference type="GO" id="GO:0047355">
    <property type="term" value="F:CDP-glycerol glycerophosphotransferase activity"/>
    <property type="evidence" value="ECO:0007669"/>
    <property type="project" value="InterPro"/>
</dbReference>
<dbReference type="PANTHER" id="PTHR37316:SF1">
    <property type="entry name" value="TEICHOIC ACID GLYCEROL-PHOSPHATE PRIMASE"/>
    <property type="match status" value="1"/>
</dbReference>
<dbReference type="InterPro" id="IPR043149">
    <property type="entry name" value="TagF_N"/>
</dbReference>
<organism evidence="7 8">
    <name type="scientific">Niallia taxi</name>
    <dbReference type="NCBI Taxonomy" id="2499688"/>
    <lineage>
        <taxon>Bacteria</taxon>
        <taxon>Bacillati</taxon>
        <taxon>Bacillota</taxon>
        <taxon>Bacilli</taxon>
        <taxon>Bacillales</taxon>
        <taxon>Bacillaceae</taxon>
        <taxon>Niallia</taxon>
    </lineage>
</organism>
<evidence type="ECO:0000256" key="4">
    <source>
        <dbReference type="ARBA" id="ARBA00022679"/>
    </source>
</evidence>
<evidence type="ECO:0000256" key="3">
    <source>
        <dbReference type="ARBA" id="ARBA00022475"/>
    </source>
</evidence>
<proteinExistence type="inferred from homology"/>
<dbReference type="SUPFAM" id="SSF53756">
    <property type="entry name" value="UDP-Glycosyltransferase/glycogen phosphorylase"/>
    <property type="match status" value="1"/>
</dbReference>
<dbReference type="EMBL" id="RZTZ01000003">
    <property type="protein sequence ID" value="RVT63769.1"/>
    <property type="molecule type" value="Genomic_DNA"/>
</dbReference>